<dbReference type="GO" id="GO:0046872">
    <property type="term" value="F:metal ion binding"/>
    <property type="evidence" value="ECO:0007669"/>
    <property type="project" value="UniProtKB-KW"/>
</dbReference>
<dbReference type="Pfam" id="PF05163">
    <property type="entry name" value="DinB"/>
    <property type="match status" value="1"/>
</dbReference>
<comment type="caution">
    <text evidence="4">The sequence shown here is derived from an EMBL/GenBank/DDBJ whole genome shotgun (WGS) entry which is preliminary data.</text>
</comment>
<dbReference type="PANTHER" id="PTHR37302">
    <property type="entry name" value="SLR1116 PROTEIN"/>
    <property type="match status" value="1"/>
</dbReference>
<name>F9RVB4_9VIBR</name>
<comment type="similarity">
    <text evidence="1">Belongs to the DinB family.</text>
</comment>
<dbReference type="Gene3D" id="1.20.120.450">
    <property type="entry name" value="dinb family like domain"/>
    <property type="match status" value="1"/>
</dbReference>
<evidence type="ECO:0008006" key="6">
    <source>
        <dbReference type="Google" id="ProtNLM"/>
    </source>
</evidence>
<dbReference type="PANTHER" id="PTHR37302:SF1">
    <property type="entry name" value="PROTEIN DINB"/>
    <property type="match status" value="1"/>
</dbReference>
<evidence type="ECO:0000256" key="2">
    <source>
        <dbReference type="ARBA" id="ARBA00022723"/>
    </source>
</evidence>
<feature type="binding site" evidence="3">
    <location>
        <position position="166"/>
    </location>
    <ligand>
        <name>a divalent metal cation</name>
        <dbReference type="ChEBI" id="CHEBI:60240"/>
    </ligand>
</feature>
<dbReference type="Proteomes" id="UP000004349">
    <property type="component" value="Unassembled WGS sequence"/>
</dbReference>
<sequence length="199" mass="22959">MVNDSQFNMALDLEKKGTFMLPAQHYLLFAEYNQRMNGQLYQAIEPLSTETINQDRGLFFQSILGTLNHLLVGDLIWLRRFSYFSERYVSLASLASWPVPTSLSDILYRDFSELKQARESLDRLIVEWLTNEVYSEDFIHKLVYANTAGVVSERNFGALIRHLFNHQTHHRGQLSAVLSQLGVDVGTTDFLLEIPDDRI</sequence>
<organism evidence="4 5">
    <name type="scientific">Vibrio scophthalmi LMG 19158</name>
    <dbReference type="NCBI Taxonomy" id="870967"/>
    <lineage>
        <taxon>Bacteria</taxon>
        <taxon>Pseudomonadati</taxon>
        <taxon>Pseudomonadota</taxon>
        <taxon>Gammaproteobacteria</taxon>
        <taxon>Vibrionales</taxon>
        <taxon>Vibrionaceae</taxon>
        <taxon>Vibrio</taxon>
    </lineage>
</organism>
<accession>F9RVB4</accession>
<dbReference type="SUPFAM" id="SSF109854">
    <property type="entry name" value="DinB/YfiT-like putative metalloenzymes"/>
    <property type="match status" value="1"/>
</dbReference>
<proteinExistence type="inferred from homology"/>
<protein>
    <recommendedName>
        <fullName evidence="6">DinB family protein</fullName>
    </recommendedName>
</protein>
<dbReference type="InterPro" id="IPR007837">
    <property type="entry name" value="DinB"/>
</dbReference>
<dbReference type="InterPro" id="IPR034660">
    <property type="entry name" value="DinB/YfiT-like"/>
</dbReference>
<feature type="binding site" evidence="3">
    <location>
        <position position="170"/>
    </location>
    <ligand>
        <name>a divalent metal cation</name>
        <dbReference type="ChEBI" id="CHEBI:60240"/>
    </ligand>
</feature>
<dbReference type="eggNOG" id="COG2318">
    <property type="taxonomic scope" value="Bacteria"/>
</dbReference>
<keyword evidence="2 3" id="KW-0479">Metal-binding</keyword>
<dbReference type="AlphaFoldDB" id="F9RVB4"/>
<evidence type="ECO:0000256" key="1">
    <source>
        <dbReference type="ARBA" id="ARBA00008635"/>
    </source>
</evidence>
<evidence type="ECO:0000256" key="3">
    <source>
        <dbReference type="PIRSR" id="PIRSR607837-1"/>
    </source>
</evidence>
<gene>
    <name evidence="4" type="ORF">VIS19158_15961</name>
</gene>
<reference evidence="4 5" key="1">
    <citation type="journal article" date="2012" name="Int. J. Syst. Evol. Microbiol.">
        <title>Vibrio caribbeanicus sp. nov., isolated from the marine sponge Scleritoderma cyanea.</title>
        <authorList>
            <person name="Hoffmann M."/>
            <person name="Monday S.R."/>
            <person name="Allard M.W."/>
            <person name="Strain E.A."/>
            <person name="Whittaker P."/>
            <person name="Naum M."/>
            <person name="McCarthy P.J."/>
            <person name="Lopez J.V."/>
            <person name="Fischer M."/>
            <person name="Brown E.W."/>
        </authorList>
    </citation>
    <scope>NUCLEOTIDE SEQUENCE [LARGE SCALE GENOMIC DNA]</scope>
    <source>
        <strain evidence="4 5">LMG 19158</strain>
    </source>
</reference>
<evidence type="ECO:0000313" key="5">
    <source>
        <dbReference type="Proteomes" id="UP000004349"/>
    </source>
</evidence>
<evidence type="ECO:0000313" key="4">
    <source>
        <dbReference type="EMBL" id="EGU29739.1"/>
    </source>
</evidence>
<feature type="binding site" evidence="3">
    <location>
        <position position="69"/>
    </location>
    <ligand>
        <name>a divalent metal cation</name>
        <dbReference type="ChEBI" id="CHEBI:60240"/>
    </ligand>
</feature>
<dbReference type="EMBL" id="AFWE01000223">
    <property type="protein sequence ID" value="EGU29739.1"/>
    <property type="molecule type" value="Genomic_DNA"/>
</dbReference>